<gene>
    <name evidence="2" type="ORF">MSVAZ_2322</name>
</gene>
<proteinExistence type="predicted"/>
<dbReference type="AlphaFoldDB" id="A0A0E3LHN7"/>
<keyword evidence="3" id="KW-1185">Reference proteome</keyword>
<dbReference type="GeneID" id="32210002"/>
<dbReference type="KEGG" id="mvc:MSVAZ_2322"/>
<protein>
    <submittedName>
        <fullName evidence="2">Uncharacterized protein</fullName>
    </submittedName>
</protein>
<dbReference type="EMBL" id="CP009520">
    <property type="protein sequence ID" value="AKB44591.1"/>
    <property type="molecule type" value="Genomic_DNA"/>
</dbReference>
<name>A0A0E3LHN7_9EURY</name>
<accession>A0A0E3LHN7</accession>
<dbReference type="Proteomes" id="UP000033096">
    <property type="component" value="Chromosome"/>
</dbReference>
<sequence>MKNEDISMFCSVCQTMLKRQVLGPNVFYYCRNCGSMISEAYLSGGVNIFHTQKPTSIDPTSSPSNPMKTPETVIET</sequence>
<reference evidence="2 3" key="1">
    <citation type="submission" date="2014-07" db="EMBL/GenBank/DDBJ databases">
        <title>Methanogenic archaea and the global carbon cycle.</title>
        <authorList>
            <person name="Henriksen J.R."/>
            <person name="Luke J."/>
            <person name="Reinhart S."/>
            <person name="Benedict M.N."/>
            <person name="Youngblut N.D."/>
            <person name="Metcalf M.E."/>
            <person name="Whitaker R.J."/>
            <person name="Metcalf W.W."/>
        </authorList>
    </citation>
    <scope>NUCLEOTIDE SEQUENCE [LARGE SCALE GENOMIC DNA]</scope>
    <source>
        <strain evidence="2 3">Z-761</strain>
    </source>
</reference>
<evidence type="ECO:0000256" key="1">
    <source>
        <dbReference type="SAM" id="MobiDB-lite"/>
    </source>
</evidence>
<dbReference type="RefSeq" id="WP_084626140.1">
    <property type="nucleotide sequence ID" value="NZ_CP009520.1"/>
</dbReference>
<feature type="compositionally biased region" description="Polar residues" evidence="1">
    <location>
        <begin position="53"/>
        <end position="67"/>
    </location>
</feature>
<evidence type="ECO:0000313" key="2">
    <source>
        <dbReference type="EMBL" id="AKB44591.1"/>
    </source>
</evidence>
<feature type="region of interest" description="Disordered" evidence="1">
    <location>
        <begin position="53"/>
        <end position="76"/>
    </location>
</feature>
<dbReference type="HOGENOM" id="CLU_197248_0_0_2"/>
<dbReference type="PATRIC" id="fig|1434123.4.peg.2835"/>
<evidence type="ECO:0000313" key="3">
    <source>
        <dbReference type="Proteomes" id="UP000033096"/>
    </source>
</evidence>
<organism evidence="2 3">
    <name type="scientific">Methanosarcina vacuolata Z-761</name>
    <dbReference type="NCBI Taxonomy" id="1434123"/>
    <lineage>
        <taxon>Archaea</taxon>
        <taxon>Methanobacteriati</taxon>
        <taxon>Methanobacteriota</taxon>
        <taxon>Stenosarchaea group</taxon>
        <taxon>Methanomicrobia</taxon>
        <taxon>Methanosarcinales</taxon>
        <taxon>Methanosarcinaceae</taxon>
        <taxon>Methanosarcina</taxon>
    </lineage>
</organism>